<name>A0AAV6GW30_9TELE</name>
<dbReference type="GO" id="GO:0007189">
    <property type="term" value="P:adenylate cyclase-activating G protein-coupled receptor signaling pathway"/>
    <property type="evidence" value="ECO:0007669"/>
    <property type="project" value="TreeGrafter"/>
</dbReference>
<evidence type="ECO:0000259" key="15">
    <source>
        <dbReference type="PROSITE" id="PS50221"/>
    </source>
</evidence>
<keyword evidence="9 14" id="KW-1133">Transmembrane helix</keyword>
<feature type="compositionally biased region" description="Low complexity" evidence="13">
    <location>
        <begin position="79"/>
        <end position="103"/>
    </location>
</feature>
<evidence type="ECO:0000256" key="4">
    <source>
        <dbReference type="ARBA" id="ARBA00022536"/>
    </source>
</evidence>
<dbReference type="SMART" id="SM00303">
    <property type="entry name" value="GPS"/>
    <property type="match status" value="1"/>
</dbReference>
<feature type="domain" description="GAIN-B" evidence="15">
    <location>
        <begin position="245"/>
        <end position="394"/>
    </location>
</feature>
<dbReference type="AlphaFoldDB" id="A0AAV6GW30"/>
<dbReference type="PROSITE" id="PS50261">
    <property type="entry name" value="G_PROTEIN_RECEP_F2_4"/>
    <property type="match status" value="1"/>
</dbReference>
<feature type="transmembrane region" description="Helical" evidence="14">
    <location>
        <begin position="403"/>
        <end position="426"/>
    </location>
</feature>
<keyword evidence="5 14" id="KW-0812">Transmembrane</keyword>
<keyword evidence="18" id="KW-1185">Reference proteome</keyword>
<evidence type="ECO:0000313" key="17">
    <source>
        <dbReference type="EMBL" id="KAG5278117.1"/>
    </source>
</evidence>
<evidence type="ECO:0000256" key="9">
    <source>
        <dbReference type="ARBA" id="ARBA00022989"/>
    </source>
</evidence>
<comment type="caution">
    <text evidence="17">The sequence shown here is derived from an EMBL/GenBank/DDBJ whole genome shotgun (WGS) entry which is preliminary data.</text>
</comment>
<organism evidence="17 18">
    <name type="scientific">Alosa alosa</name>
    <name type="common">allis shad</name>
    <dbReference type="NCBI Taxonomy" id="278164"/>
    <lineage>
        <taxon>Eukaryota</taxon>
        <taxon>Metazoa</taxon>
        <taxon>Chordata</taxon>
        <taxon>Craniata</taxon>
        <taxon>Vertebrata</taxon>
        <taxon>Euteleostomi</taxon>
        <taxon>Actinopterygii</taxon>
        <taxon>Neopterygii</taxon>
        <taxon>Teleostei</taxon>
        <taxon>Clupei</taxon>
        <taxon>Clupeiformes</taxon>
        <taxon>Clupeoidei</taxon>
        <taxon>Clupeidae</taxon>
        <taxon>Alosa</taxon>
    </lineage>
</organism>
<evidence type="ECO:0000259" key="16">
    <source>
        <dbReference type="PROSITE" id="PS50261"/>
    </source>
</evidence>
<evidence type="ECO:0000256" key="7">
    <source>
        <dbReference type="ARBA" id="ARBA00022737"/>
    </source>
</evidence>
<evidence type="ECO:0000256" key="11">
    <source>
        <dbReference type="ARBA" id="ARBA00023157"/>
    </source>
</evidence>
<dbReference type="GO" id="GO:0004930">
    <property type="term" value="F:G protein-coupled receptor activity"/>
    <property type="evidence" value="ECO:0007669"/>
    <property type="project" value="InterPro"/>
</dbReference>
<dbReference type="InterPro" id="IPR000832">
    <property type="entry name" value="GPCR_2_secretin-like"/>
</dbReference>
<dbReference type="Pfam" id="PF01825">
    <property type="entry name" value="GPS"/>
    <property type="match status" value="1"/>
</dbReference>
<evidence type="ECO:0000256" key="5">
    <source>
        <dbReference type="ARBA" id="ARBA00022692"/>
    </source>
</evidence>
<evidence type="ECO:0000256" key="13">
    <source>
        <dbReference type="SAM" id="MobiDB-lite"/>
    </source>
</evidence>
<keyword evidence="4" id="KW-0245">EGF-like domain</keyword>
<keyword evidence="12" id="KW-0325">Glycoprotein</keyword>
<dbReference type="Proteomes" id="UP000823561">
    <property type="component" value="Chromosome 7"/>
</dbReference>
<dbReference type="InterPro" id="IPR057244">
    <property type="entry name" value="GAIN_B"/>
</dbReference>
<evidence type="ECO:0000256" key="14">
    <source>
        <dbReference type="SAM" id="Phobius"/>
    </source>
</evidence>
<keyword evidence="10 14" id="KW-0472">Membrane</keyword>
<proteinExistence type="inferred from homology"/>
<keyword evidence="3" id="KW-1003">Cell membrane</keyword>
<dbReference type="EMBL" id="JADWDJ010000007">
    <property type="protein sequence ID" value="KAG5278117.1"/>
    <property type="molecule type" value="Genomic_DNA"/>
</dbReference>
<keyword evidence="11" id="KW-1015">Disulfide bond</keyword>
<protein>
    <recommendedName>
        <fullName evidence="19">Adhesion G protein-coupled receptor E3-like</fullName>
    </recommendedName>
</protein>
<dbReference type="Gene3D" id="1.20.1070.10">
    <property type="entry name" value="Rhodopsin 7-helix transmembrane proteins"/>
    <property type="match status" value="1"/>
</dbReference>
<comment type="subcellular location">
    <subcellularLocation>
        <location evidence="1">Cell membrane</location>
        <topology evidence="1">Multi-pass membrane protein</topology>
    </subcellularLocation>
</comment>
<evidence type="ECO:0000256" key="12">
    <source>
        <dbReference type="ARBA" id="ARBA00023180"/>
    </source>
</evidence>
<dbReference type="InterPro" id="IPR017981">
    <property type="entry name" value="GPCR_2-like_7TM"/>
</dbReference>
<dbReference type="GO" id="GO:0007166">
    <property type="term" value="P:cell surface receptor signaling pathway"/>
    <property type="evidence" value="ECO:0007669"/>
    <property type="project" value="InterPro"/>
</dbReference>
<sequence>MCVGDGRCECKRGYEIPHGYLPTGDSYQCKAVPTNTVTPSTSTQLLTTPSTPATVISQNTEAPSMSTQLPDSLTTPSRPATSTAVPTNTVTPSTSTQLLTTPSTPATGCASSAQVCPDSSKCVHTEDRFYCECQNGTIPSITAGTLVCKDLHSNEGMSPEAQFNNLNSNIMNLTDDVVLESYVVSSLLGSLEDALPEVPQDTSGEKLVALGDAMLQSTKKLVGALVEPTTTNASKTLMTKTIEVQTFTIGKYYKSNVSANIKNINNSLDVDLTGIARNNNGSATVAFTNFKNLSSVLTADLFHTINDTMKTMMSAVLSASLPKTQNKVLPNPANITMKHIQSLDPQGVLSCVYWNSSAWVVDGCDVTQTNATHTVCTCVHFSTFALIMQVQAERPPETKQIELLNRVGVSIGLVFLALAVMTFALCRWKPQVNITAHLNLCISLFLAHLLFLLIQEFIHLIRPHKVVCTVLSGVLHYLFLSSFAWMLLETIWLFHAVLRLKDIRSPRGLGPHWGYQCLIGYGGPLVVVAISAGKMPDGYGSDRCWLNYDRGFIWSLLGPVCCILGTNVVLFFIIIILLHTAVSRMQHSPAHRKLIRMLVFKTLVQSVIIGLPWILGFFTRSSQALDVLFIALNSQQGTFIFLLHCILNEEVRQQFWSCCRRIRKNESGTVAPPTMELNHLN</sequence>
<evidence type="ECO:0000256" key="8">
    <source>
        <dbReference type="ARBA" id="ARBA00022837"/>
    </source>
</evidence>
<evidence type="ECO:0000313" key="18">
    <source>
        <dbReference type="Proteomes" id="UP000823561"/>
    </source>
</evidence>
<dbReference type="FunFam" id="1.20.1070.10:FF:000054">
    <property type="entry name" value="Adhesion G protein-coupled receptor E3"/>
    <property type="match status" value="1"/>
</dbReference>
<feature type="transmembrane region" description="Helical" evidence="14">
    <location>
        <begin position="512"/>
        <end position="532"/>
    </location>
</feature>
<dbReference type="PROSITE" id="PS50221">
    <property type="entry name" value="GAIN_B"/>
    <property type="match status" value="1"/>
</dbReference>
<evidence type="ECO:0000256" key="6">
    <source>
        <dbReference type="ARBA" id="ARBA00022729"/>
    </source>
</evidence>
<gene>
    <name evidence="17" type="ORF">AALO_G00095380</name>
</gene>
<keyword evidence="8" id="KW-0106">Calcium</keyword>
<keyword evidence="6" id="KW-0732">Signal</keyword>
<dbReference type="PANTHER" id="PTHR12011">
    <property type="entry name" value="ADHESION G-PROTEIN COUPLED RECEPTOR"/>
    <property type="match status" value="1"/>
</dbReference>
<feature type="transmembrane region" description="Helical" evidence="14">
    <location>
        <begin position="438"/>
        <end position="458"/>
    </location>
</feature>
<comment type="similarity">
    <text evidence="2">Belongs to the G-protein coupled receptor 2 family. Adhesion G-protein coupled receptor (ADGR) subfamily.</text>
</comment>
<evidence type="ECO:0008006" key="19">
    <source>
        <dbReference type="Google" id="ProtNLM"/>
    </source>
</evidence>
<feature type="transmembrane region" description="Helical" evidence="14">
    <location>
        <begin position="552"/>
        <end position="582"/>
    </location>
</feature>
<dbReference type="PRINTS" id="PR00249">
    <property type="entry name" value="GPCRSECRETIN"/>
</dbReference>
<dbReference type="GO" id="GO:0005886">
    <property type="term" value="C:plasma membrane"/>
    <property type="evidence" value="ECO:0007669"/>
    <property type="project" value="UniProtKB-SubCell"/>
</dbReference>
<evidence type="ECO:0000256" key="2">
    <source>
        <dbReference type="ARBA" id="ARBA00007343"/>
    </source>
</evidence>
<reference evidence="17" key="1">
    <citation type="submission" date="2020-10" db="EMBL/GenBank/DDBJ databases">
        <title>Chromosome-scale genome assembly of the Allis shad, Alosa alosa.</title>
        <authorList>
            <person name="Margot Z."/>
            <person name="Christophe K."/>
            <person name="Cabau C."/>
            <person name="Louis A."/>
            <person name="Berthelot C."/>
            <person name="Parey E."/>
            <person name="Roest Crollius H."/>
            <person name="Montfort J."/>
            <person name="Robinson-Rechavi M."/>
            <person name="Bucao C."/>
            <person name="Bouchez O."/>
            <person name="Gislard M."/>
            <person name="Lluch J."/>
            <person name="Milhes M."/>
            <person name="Lampietro C."/>
            <person name="Lopez Roques C."/>
            <person name="Donnadieu C."/>
            <person name="Braasch I."/>
            <person name="Desvignes T."/>
            <person name="Postlethwait J."/>
            <person name="Bobe J."/>
            <person name="Guiguen Y."/>
        </authorList>
    </citation>
    <scope>NUCLEOTIDE SEQUENCE</scope>
    <source>
        <strain evidence="17">M-15738</strain>
        <tissue evidence="17">Blood</tissue>
    </source>
</reference>
<feature type="domain" description="G-protein coupled receptors family 2 profile 2" evidence="16">
    <location>
        <begin position="401"/>
        <end position="648"/>
    </location>
</feature>
<feature type="compositionally biased region" description="Polar residues" evidence="13">
    <location>
        <begin position="59"/>
        <end position="78"/>
    </location>
</feature>
<dbReference type="Pfam" id="PF00002">
    <property type="entry name" value="7tm_2"/>
    <property type="match status" value="1"/>
</dbReference>
<feature type="transmembrane region" description="Helical" evidence="14">
    <location>
        <begin position="478"/>
        <end position="500"/>
    </location>
</feature>
<dbReference type="InterPro" id="IPR000203">
    <property type="entry name" value="GPS"/>
</dbReference>
<evidence type="ECO:0000256" key="1">
    <source>
        <dbReference type="ARBA" id="ARBA00004651"/>
    </source>
</evidence>
<keyword evidence="7" id="KW-0677">Repeat</keyword>
<dbReference type="PANTHER" id="PTHR12011:SF469">
    <property type="entry name" value="ADHESION G PROTEIN-COUPLED RECEPTOR E1-RELATED"/>
    <property type="match status" value="1"/>
</dbReference>
<dbReference type="Gene3D" id="2.60.220.50">
    <property type="match status" value="1"/>
</dbReference>
<dbReference type="InterPro" id="IPR046338">
    <property type="entry name" value="GAIN_dom_sf"/>
</dbReference>
<evidence type="ECO:0000256" key="3">
    <source>
        <dbReference type="ARBA" id="ARBA00022475"/>
    </source>
</evidence>
<feature type="region of interest" description="Disordered" evidence="13">
    <location>
        <begin position="59"/>
        <end position="103"/>
    </location>
</feature>
<feature type="transmembrane region" description="Helical" evidence="14">
    <location>
        <begin position="594"/>
        <end position="615"/>
    </location>
</feature>
<evidence type="ECO:0000256" key="10">
    <source>
        <dbReference type="ARBA" id="ARBA00023136"/>
    </source>
</evidence>
<accession>A0AAV6GW30</accession>